<dbReference type="PANTHER" id="PTHR35446:SF2">
    <property type="entry name" value="CARBOXYMUCONOLACTONE DECARBOXYLASE-LIKE DOMAIN-CONTAINING PROTEIN"/>
    <property type="match status" value="1"/>
</dbReference>
<gene>
    <name evidence="2" type="ORF">ACFPP9_23365</name>
</gene>
<sequence>MDLPSDVVKLNESNHGENWIRALSVNPDTARRFASYFGSLFTSAKTARLPLQERELIAVIVSAENGCGLCEIHHTIALGDLIDDHARARRIALDHHLAPLSDREHAIAAFALKVTREPKSIEAADFEALRAVGLDDADIVEAVETSAWFNHTNRIFISLGVIPDAKFFAR</sequence>
<reference evidence="3" key="1">
    <citation type="journal article" date="2019" name="Int. J. Syst. Evol. Microbiol.">
        <title>The Global Catalogue of Microorganisms (GCM) 10K type strain sequencing project: providing services to taxonomists for standard genome sequencing and annotation.</title>
        <authorList>
            <consortium name="The Broad Institute Genomics Platform"/>
            <consortium name="The Broad Institute Genome Sequencing Center for Infectious Disease"/>
            <person name="Wu L."/>
            <person name="Ma J."/>
        </authorList>
    </citation>
    <scope>NUCLEOTIDE SEQUENCE [LARGE SCALE GENOMIC DNA]</scope>
    <source>
        <strain evidence="3">KACC 12633</strain>
    </source>
</reference>
<comment type="caution">
    <text evidence="2">The sequence shown here is derived from an EMBL/GenBank/DDBJ whole genome shotgun (WGS) entry which is preliminary data.</text>
</comment>
<dbReference type="InterPro" id="IPR029032">
    <property type="entry name" value="AhpD-like"/>
</dbReference>
<dbReference type="Gene3D" id="1.20.1290.10">
    <property type="entry name" value="AhpD-like"/>
    <property type="match status" value="1"/>
</dbReference>
<keyword evidence="2" id="KW-0560">Oxidoreductase</keyword>
<feature type="domain" description="Carboxymuconolactone decarboxylase-like" evidence="1">
    <location>
        <begin position="27"/>
        <end position="77"/>
    </location>
</feature>
<dbReference type="RefSeq" id="WP_266344505.1">
    <property type="nucleotide sequence ID" value="NZ_JAPKNH010000005.1"/>
</dbReference>
<evidence type="ECO:0000259" key="1">
    <source>
        <dbReference type="Pfam" id="PF02627"/>
    </source>
</evidence>
<accession>A0ABW0Q376</accession>
<dbReference type="InterPro" id="IPR010195">
    <property type="entry name" value="Uncharacterised_peroxidase-rel"/>
</dbReference>
<dbReference type="NCBIfam" id="TIGR01926">
    <property type="entry name" value="peroxid_rel"/>
    <property type="match status" value="1"/>
</dbReference>
<dbReference type="Proteomes" id="UP001596150">
    <property type="component" value="Unassembled WGS sequence"/>
</dbReference>
<dbReference type="InterPro" id="IPR003779">
    <property type="entry name" value="CMD-like"/>
</dbReference>
<dbReference type="GO" id="GO:0004601">
    <property type="term" value="F:peroxidase activity"/>
    <property type="evidence" value="ECO:0007669"/>
    <property type="project" value="UniProtKB-KW"/>
</dbReference>
<evidence type="ECO:0000313" key="2">
    <source>
        <dbReference type="EMBL" id="MFC5518734.1"/>
    </source>
</evidence>
<dbReference type="SUPFAM" id="SSF69118">
    <property type="entry name" value="AhpD-like"/>
    <property type="match status" value="1"/>
</dbReference>
<name>A0ABW0Q376_9HYPH</name>
<dbReference type="PANTHER" id="PTHR35446">
    <property type="entry name" value="SI:CH211-175M2.5"/>
    <property type="match status" value="1"/>
</dbReference>
<proteinExistence type="predicted"/>
<evidence type="ECO:0000313" key="3">
    <source>
        <dbReference type="Proteomes" id="UP001596150"/>
    </source>
</evidence>
<organism evidence="2 3">
    <name type="scientific">Kaistia terrae</name>
    <dbReference type="NCBI Taxonomy" id="537017"/>
    <lineage>
        <taxon>Bacteria</taxon>
        <taxon>Pseudomonadati</taxon>
        <taxon>Pseudomonadota</taxon>
        <taxon>Alphaproteobacteria</taxon>
        <taxon>Hyphomicrobiales</taxon>
        <taxon>Kaistiaceae</taxon>
        <taxon>Kaistia</taxon>
    </lineage>
</organism>
<dbReference type="Pfam" id="PF02627">
    <property type="entry name" value="CMD"/>
    <property type="match status" value="1"/>
</dbReference>
<keyword evidence="2" id="KW-0575">Peroxidase</keyword>
<dbReference type="EMBL" id="JBHSML010000014">
    <property type="protein sequence ID" value="MFC5518734.1"/>
    <property type="molecule type" value="Genomic_DNA"/>
</dbReference>
<protein>
    <submittedName>
        <fullName evidence="2">Peroxidase-related enzyme</fullName>
    </submittedName>
</protein>
<keyword evidence="3" id="KW-1185">Reference proteome</keyword>